<evidence type="ECO:0000256" key="1">
    <source>
        <dbReference type="SAM" id="MobiDB-lite"/>
    </source>
</evidence>
<reference evidence="2 3" key="2">
    <citation type="journal article" date="2012" name="PLoS Pathog.">
        <title>Diverse lifestyles and strategies of plant pathogenesis encoded in the genomes of eighteen Dothideomycetes fungi.</title>
        <authorList>
            <person name="Ohm R.A."/>
            <person name="Feau N."/>
            <person name="Henrissat B."/>
            <person name="Schoch C.L."/>
            <person name="Horwitz B.A."/>
            <person name="Barry K.W."/>
            <person name="Condon B.J."/>
            <person name="Copeland A.C."/>
            <person name="Dhillon B."/>
            <person name="Glaser F."/>
            <person name="Hesse C.N."/>
            <person name="Kosti I."/>
            <person name="LaButti K."/>
            <person name="Lindquist E.A."/>
            <person name="Lucas S."/>
            <person name="Salamov A.A."/>
            <person name="Bradshaw R.E."/>
            <person name="Ciuffetti L."/>
            <person name="Hamelin R.C."/>
            <person name="Kema G.H.J."/>
            <person name="Lawrence C."/>
            <person name="Scott J.A."/>
            <person name="Spatafora J.W."/>
            <person name="Turgeon B.G."/>
            <person name="de Wit P.J.G.M."/>
            <person name="Zhong S."/>
            <person name="Goodwin S.B."/>
            <person name="Grigoriev I.V."/>
        </authorList>
    </citation>
    <scope>NUCLEOTIDE SEQUENCE [LARGE SCALE GENOMIC DNA]</scope>
    <source>
        <strain evidence="3">NZE10 / CBS 128990</strain>
    </source>
</reference>
<evidence type="ECO:0000313" key="2">
    <source>
        <dbReference type="EMBL" id="EME44735.1"/>
    </source>
</evidence>
<feature type="region of interest" description="Disordered" evidence="1">
    <location>
        <begin position="312"/>
        <end position="380"/>
    </location>
</feature>
<gene>
    <name evidence="2" type="ORF">DOTSEDRAFT_24725</name>
</gene>
<accession>N1PQV0</accession>
<dbReference type="Proteomes" id="UP000016933">
    <property type="component" value="Unassembled WGS sequence"/>
</dbReference>
<dbReference type="HOGENOM" id="CLU_685159_0_0_1"/>
<feature type="region of interest" description="Disordered" evidence="1">
    <location>
        <begin position="19"/>
        <end position="96"/>
    </location>
</feature>
<reference evidence="3" key="1">
    <citation type="journal article" date="2012" name="PLoS Genet.">
        <title>The genomes of the fungal plant pathogens Cladosporium fulvum and Dothistroma septosporum reveal adaptation to different hosts and lifestyles but also signatures of common ancestry.</title>
        <authorList>
            <person name="de Wit P.J.G.M."/>
            <person name="van der Burgt A."/>
            <person name="Oekmen B."/>
            <person name="Stergiopoulos I."/>
            <person name="Abd-Elsalam K.A."/>
            <person name="Aerts A.L."/>
            <person name="Bahkali A.H."/>
            <person name="Beenen H.G."/>
            <person name="Chettri P."/>
            <person name="Cox M.P."/>
            <person name="Datema E."/>
            <person name="de Vries R.P."/>
            <person name="Dhillon B."/>
            <person name="Ganley A.R."/>
            <person name="Griffiths S.A."/>
            <person name="Guo Y."/>
            <person name="Hamelin R.C."/>
            <person name="Henrissat B."/>
            <person name="Kabir M.S."/>
            <person name="Jashni M.K."/>
            <person name="Kema G."/>
            <person name="Klaubauf S."/>
            <person name="Lapidus A."/>
            <person name="Levasseur A."/>
            <person name="Lindquist E."/>
            <person name="Mehrabi R."/>
            <person name="Ohm R.A."/>
            <person name="Owen T.J."/>
            <person name="Salamov A."/>
            <person name="Schwelm A."/>
            <person name="Schijlen E."/>
            <person name="Sun H."/>
            <person name="van den Burg H.A."/>
            <person name="van Ham R.C.H.J."/>
            <person name="Zhang S."/>
            <person name="Goodwin S.B."/>
            <person name="Grigoriev I.V."/>
            <person name="Collemare J."/>
            <person name="Bradshaw R.E."/>
        </authorList>
    </citation>
    <scope>NUCLEOTIDE SEQUENCE [LARGE SCALE GENOMIC DNA]</scope>
    <source>
        <strain evidence="3">NZE10 / CBS 128990</strain>
    </source>
</reference>
<name>N1PQV0_DOTSN</name>
<feature type="compositionally biased region" description="Low complexity" evidence="1">
    <location>
        <begin position="19"/>
        <end position="57"/>
    </location>
</feature>
<proteinExistence type="predicted"/>
<protein>
    <submittedName>
        <fullName evidence="2">Uncharacterized protein</fullName>
    </submittedName>
</protein>
<organism evidence="2 3">
    <name type="scientific">Dothistroma septosporum (strain NZE10 / CBS 128990)</name>
    <name type="common">Red band needle blight fungus</name>
    <name type="synonym">Mycosphaerella pini</name>
    <dbReference type="NCBI Taxonomy" id="675120"/>
    <lineage>
        <taxon>Eukaryota</taxon>
        <taxon>Fungi</taxon>
        <taxon>Dikarya</taxon>
        <taxon>Ascomycota</taxon>
        <taxon>Pezizomycotina</taxon>
        <taxon>Dothideomycetes</taxon>
        <taxon>Dothideomycetidae</taxon>
        <taxon>Mycosphaerellales</taxon>
        <taxon>Mycosphaerellaceae</taxon>
        <taxon>Dothistroma</taxon>
    </lineage>
</organism>
<feature type="compositionally biased region" description="Polar residues" evidence="1">
    <location>
        <begin position="320"/>
        <end position="335"/>
    </location>
</feature>
<dbReference type="AlphaFoldDB" id="N1PQV0"/>
<sequence>MSGNGSSAAVQAQMFADAAKRSAQTAFVQPVQQAAPQPMQSAPQAQPSTPASQTSTVLTAATPGPAVARRQQVQRRTNAGAATPPASGHRKTYKNGHQSTWRKVAYTLRSLFAVNDCYAIEFQGSKEFLRSDRKVLLGDLQKTGTKEWAKAHNCTCDFERMTVTDPSGKVWTVDAKNNLVEVPSSQAQQPQQAQQQAPRPPQQIVANAPQDPQQNVPGSFDSVYAEEIGDAATNGLPMWALDPQLEDPVFGNWMGDFDAPTPMPGMPYDLDFDAAYQPALPLDDGMPALTASWEQAPQQSYAMPGLAANMGTLPPLVPESSMTAPSVSSEQSNEQPHALPDLSPASVNQAGHDLEISVADSPVSSQQPEEQPDQPRDEAFMLDDWLFPDMYDGTMSYDWPDT</sequence>
<dbReference type="EMBL" id="KB446539">
    <property type="protein sequence ID" value="EME44735.1"/>
    <property type="molecule type" value="Genomic_DNA"/>
</dbReference>
<feature type="compositionally biased region" description="Low complexity" evidence="1">
    <location>
        <begin position="66"/>
        <end position="76"/>
    </location>
</feature>
<evidence type="ECO:0000313" key="3">
    <source>
        <dbReference type="Proteomes" id="UP000016933"/>
    </source>
</evidence>
<feature type="compositionally biased region" description="Low complexity" evidence="1">
    <location>
        <begin position="186"/>
        <end position="197"/>
    </location>
</feature>
<feature type="region of interest" description="Disordered" evidence="1">
    <location>
        <begin position="182"/>
        <end position="217"/>
    </location>
</feature>
<keyword evidence="3" id="KW-1185">Reference proteome</keyword>
<feature type="compositionally biased region" description="Low complexity" evidence="1">
    <location>
        <begin position="360"/>
        <end position="369"/>
    </location>
</feature>